<dbReference type="GO" id="GO:0003676">
    <property type="term" value="F:nucleic acid binding"/>
    <property type="evidence" value="ECO:0007669"/>
    <property type="project" value="InterPro"/>
</dbReference>
<comment type="caution">
    <text evidence="1">The sequence shown here is derived from an EMBL/GenBank/DDBJ whole genome shotgun (WGS) entry which is preliminary data.</text>
</comment>
<dbReference type="OrthoDB" id="9996331at2759"/>
<sequence>MDRSNFQLIIQNKRMQKWIPMRHSNHVASKKKGKTPIMREKTPGQRVELLKQYAVRGNMHKKFCFDDEAVFYANCPQSLQKGLVRQSKSKSCAKAKVQRAIENVWGCIGFVLKSRVEIVPSNVNAEVYQAQLQRNYASELCAKGYKKLDKNFWGAVQQNVNKGGRNFVDEAQIGEAKKAVASLDKSCIDSICENITDLIFKVIESGEVTLDQ</sequence>
<dbReference type="EMBL" id="SNRW01000152">
    <property type="protein sequence ID" value="KAA6403005.1"/>
    <property type="molecule type" value="Genomic_DNA"/>
</dbReference>
<proteinExistence type="predicted"/>
<dbReference type="Proteomes" id="UP000324800">
    <property type="component" value="Unassembled WGS sequence"/>
</dbReference>
<dbReference type="InterPro" id="IPR036397">
    <property type="entry name" value="RNaseH_sf"/>
</dbReference>
<reference evidence="1 2" key="1">
    <citation type="submission" date="2019-03" db="EMBL/GenBank/DDBJ databases">
        <title>Single cell metagenomics reveals metabolic interactions within the superorganism composed of flagellate Streblomastix strix and complex community of Bacteroidetes bacteria on its surface.</title>
        <authorList>
            <person name="Treitli S.C."/>
            <person name="Kolisko M."/>
            <person name="Husnik F."/>
            <person name="Keeling P."/>
            <person name="Hampl V."/>
        </authorList>
    </citation>
    <scope>NUCLEOTIDE SEQUENCE [LARGE SCALE GENOMIC DNA]</scope>
    <source>
        <strain evidence="1">ST1C</strain>
    </source>
</reference>
<accession>A0A5J4X8V8</accession>
<evidence type="ECO:0000313" key="2">
    <source>
        <dbReference type="Proteomes" id="UP000324800"/>
    </source>
</evidence>
<gene>
    <name evidence="1" type="ORF">EZS28_001466</name>
</gene>
<dbReference type="AlphaFoldDB" id="A0A5J4X8V8"/>
<protein>
    <submittedName>
        <fullName evidence="1">Uncharacterized protein</fullName>
    </submittedName>
</protein>
<evidence type="ECO:0000313" key="1">
    <source>
        <dbReference type="EMBL" id="KAA6403005.1"/>
    </source>
</evidence>
<name>A0A5J4X8V8_9EUKA</name>
<dbReference type="Gene3D" id="3.30.420.10">
    <property type="entry name" value="Ribonuclease H-like superfamily/Ribonuclease H"/>
    <property type="match status" value="1"/>
</dbReference>
<organism evidence="1 2">
    <name type="scientific">Streblomastix strix</name>
    <dbReference type="NCBI Taxonomy" id="222440"/>
    <lineage>
        <taxon>Eukaryota</taxon>
        <taxon>Metamonada</taxon>
        <taxon>Preaxostyla</taxon>
        <taxon>Oxymonadida</taxon>
        <taxon>Streblomastigidae</taxon>
        <taxon>Streblomastix</taxon>
    </lineage>
</organism>